<evidence type="ECO:0000313" key="2">
    <source>
        <dbReference type="EMBL" id="KAG0495624.1"/>
    </source>
</evidence>
<dbReference type="EMBL" id="JADCNL010000001">
    <property type="protein sequence ID" value="KAG0495624.1"/>
    <property type="molecule type" value="Genomic_DNA"/>
</dbReference>
<organism evidence="2 3">
    <name type="scientific">Vanilla planifolia</name>
    <name type="common">Vanilla</name>
    <dbReference type="NCBI Taxonomy" id="51239"/>
    <lineage>
        <taxon>Eukaryota</taxon>
        <taxon>Viridiplantae</taxon>
        <taxon>Streptophyta</taxon>
        <taxon>Embryophyta</taxon>
        <taxon>Tracheophyta</taxon>
        <taxon>Spermatophyta</taxon>
        <taxon>Magnoliopsida</taxon>
        <taxon>Liliopsida</taxon>
        <taxon>Asparagales</taxon>
        <taxon>Orchidaceae</taxon>
        <taxon>Vanilloideae</taxon>
        <taxon>Vanilleae</taxon>
        <taxon>Vanilla</taxon>
    </lineage>
</organism>
<feature type="compositionally biased region" description="Polar residues" evidence="1">
    <location>
        <begin position="48"/>
        <end position="62"/>
    </location>
</feature>
<dbReference type="AlphaFoldDB" id="A0A835VCH4"/>
<accession>A0A835VCH4</accession>
<sequence>MVEANIEAVSRGKMMAQRLSHPLRHSYGPLTGFGGNKQSLGRMRCSAGNPTTQPFDSRKASSSNWLISSAQYDAISSI</sequence>
<protein>
    <submittedName>
        <fullName evidence="2">Uncharacterized protein</fullName>
    </submittedName>
</protein>
<dbReference type="Proteomes" id="UP000636800">
    <property type="component" value="Chromosome 1"/>
</dbReference>
<name>A0A835VCH4_VANPL</name>
<evidence type="ECO:0000256" key="1">
    <source>
        <dbReference type="SAM" id="MobiDB-lite"/>
    </source>
</evidence>
<proteinExistence type="predicted"/>
<gene>
    <name evidence="2" type="ORF">HPP92_000315</name>
</gene>
<evidence type="ECO:0000313" key="3">
    <source>
        <dbReference type="Proteomes" id="UP000636800"/>
    </source>
</evidence>
<feature type="region of interest" description="Disordered" evidence="1">
    <location>
        <begin position="26"/>
        <end position="62"/>
    </location>
</feature>
<keyword evidence="3" id="KW-1185">Reference proteome</keyword>
<reference evidence="2 3" key="1">
    <citation type="journal article" date="2020" name="Nat. Food">
        <title>A phased Vanilla planifolia genome enables genetic improvement of flavour and production.</title>
        <authorList>
            <person name="Hasing T."/>
            <person name="Tang H."/>
            <person name="Brym M."/>
            <person name="Khazi F."/>
            <person name="Huang T."/>
            <person name="Chambers A.H."/>
        </authorList>
    </citation>
    <scope>NUCLEOTIDE SEQUENCE [LARGE SCALE GENOMIC DNA]</scope>
    <source>
        <tissue evidence="2">Leaf</tissue>
    </source>
</reference>
<dbReference type="OrthoDB" id="731962at2759"/>
<comment type="caution">
    <text evidence="2">The sequence shown here is derived from an EMBL/GenBank/DDBJ whole genome shotgun (WGS) entry which is preliminary data.</text>
</comment>